<dbReference type="GO" id="GO:0022857">
    <property type="term" value="F:transmembrane transporter activity"/>
    <property type="evidence" value="ECO:0007669"/>
    <property type="project" value="InterPro"/>
</dbReference>
<dbReference type="RefSeq" id="WP_131614901.1">
    <property type="nucleotide sequence ID" value="NZ_CP036532.1"/>
</dbReference>
<feature type="transmembrane region" description="Helical" evidence="6">
    <location>
        <begin position="363"/>
        <end position="382"/>
    </location>
</feature>
<keyword evidence="2" id="KW-0813">Transport</keyword>
<dbReference type="Gene3D" id="1.20.1250.20">
    <property type="entry name" value="MFS general substrate transporter like domains"/>
    <property type="match status" value="2"/>
</dbReference>
<dbReference type="InterPro" id="IPR024671">
    <property type="entry name" value="Atg22-like"/>
</dbReference>
<evidence type="ECO:0000256" key="2">
    <source>
        <dbReference type="ARBA" id="ARBA00022448"/>
    </source>
</evidence>
<feature type="transmembrane region" description="Helical" evidence="6">
    <location>
        <begin position="273"/>
        <end position="292"/>
    </location>
</feature>
<feature type="transmembrane region" description="Helical" evidence="6">
    <location>
        <begin position="429"/>
        <end position="448"/>
    </location>
</feature>
<feature type="domain" description="Major facilitator superfamily (MFS) profile" evidence="7">
    <location>
        <begin position="260"/>
        <end position="454"/>
    </location>
</feature>
<dbReference type="InterPro" id="IPR036259">
    <property type="entry name" value="MFS_trans_sf"/>
</dbReference>
<dbReference type="OrthoDB" id="9768783at2"/>
<keyword evidence="5 6" id="KW-0472">Membrane</keyword>
<dbReference type="SUPFAM" id="SSF103473">
    <property type="entry name" value="MFS general substrate transporter"/>
    <property type="match status" value="1"/>
</dbReference>
<evidence type="ECO:0000256" key="6">
    <source>
        <dbReference type="SAM" id="Phobius"/>
    </source>
</evidence>
<dbReference type="Pfam" id="PF11700">
    <property type="entry name" value="ATG22"/>
    <property type="match status" value="1"/>
</dbReference>
<evidence type="ECO:0000313" key="8">
    <source>
        <dbReference type="EMBL" id="QBK29199.1"/>
    </source>
</evidence>
<dbReference type="EMBL" id="CP036532">
    <property type="protein sequence ID" value="QBK29199.1"/>
    <property type="molecule type" value="Genomic_DNA"/>
</dbReference>
<keyword evidence="4 6" id="KW-1133">Transmembrane helix</keyword>
<reference evidence="8 9" key="1">
    <citation type="journal article" date="2017" name="Int. J. Syst. Evol. Microbiol.">
        <title>Roseitalea porphyridii gen. nov., sp. nov., isolated from a red alga, and reclassification of Hoeflea suaedae Chung et al. 2013 as Pseudohoeflea suaedae gen. nov., comb. nov.</title>
        <authorList>
            <person name="Hyeon J.W."/>
            <person name="Jeong S.E."/>
            <person name="Baek K."/>
            <person name="Jeon C.O."/>
        </authorList>
    </citation>
    <scope>NUCLEOTIDE SEQUENCE [LARGE SCALE GENOMIC DNA]</scope>
    <source>
        <strain evidence="8 9">MA7-20</strain>
    </source>
</reference>
<keyword evidence="3 6" id="KW-0812">Transmembrane</keyword>
<dbReference type="InterPro" id="IPR020846">
    <property type="entry name" value="MFS_dom"/>
</dbReference>
<feature type="transmembrane region" description="Helical" evidence="6">
    <location>
        <begin position="159"/>
        <end position="180"/>
    </location>
</feature>
<sequence length="454" mass="47809">MSATAQEPVPLVGAGRRGIFSWMLFDWAAQPFHTLIITFVFAPYFAGQVAANPVDGQTDWAMAATIGGFIIAFLAPVLGALSDATGPRKPWIAGFSVLAILAVFSLWYVTPDPAPANVALALIAFVIALIGFEFAAIFNNAMMPGLVGREKLGGLSGNAWALGYAGGLICLIAMLALMVADPDSGKTLLGLDPIFGLDPSAAEGDRASGPLTAIWFTIFVIPLFLFTPDAARRKDAVNAFAAGLRQLWETIRTLPRQRSLFAFLGASMFYRDALNGLYTFGGIYAVGVLGWTTIQLGVFGILASITGIFGCILGGWLDARIGTRTVVTVAILTLIAASALVISTTDTSVLFIVLEAGSAVPDIMFYVAGALIGAAGGALQAASRPLLVDQVGHPEQMGEAFGLYALSGRATAFLAPAGIWLFTDWFDSQRIGITPILILFVLGLLLLVPVRSRT</sequence>
<evidence type="ECO:0000313" key="9">
    <source>
        <dbReference type="Proteomes" id="UP000293719"/>
    </source>
</evidence>
<comment type="subcellular location">
    <subcellularLocation>
        <location evidence="1">Endomembrane system</location>
        <topology evidence="1">Multi-pass membrane protein</topology>
    </subcellularLocation>
</comment>
<gene>
    <name evidence="8" type="ORF">E0E05_00475</name>
</gene>
<feature type="transmembrane region" description="Helical" evidence="6">
    <location>
        <begin position="298"/>
        <end position="317"/>
    </location>
</feature>
<dbReference type="PANTHER" id="PTHR23519:SF1">
    <property type="entry name" value="AUTOPHAGY-RELATED PROTEIN 22"/>
    <property type="match status" value="1"/>
</dbReference>
<feature type="transmembrane region" description="Helical" evidence="6">
    <location>
        <begin position="207"/>
        <end position="226"/>
    </location>
</feature>
<feature type="transmembrane region" description="Helical" evidence="6">
    <location>
        <begin position="403"/>
        <end position="423"/>
    </location>
</feature>
<dbReference type="GeneID" id="90765754"/>
<keyword evidence="9" id="KW-1185">Reference proteome</keyword>
<proteinExistence type="predicted"/>
<dbReference type="PROSITE" id="PS50850">
    <property type="entry name" value="MFS"/>
    <property type="match status" value="1"/>
</dbReference>
<dbReference type="KEGG" id="rpod:E0E05_00475"/>
<feature type="transmembrane region" description="Helical" evidence="6">
    <location>
        <begin position="116"/>
        <end position="138"/>
    </location>
</feature>
<protein>
    <submittedName>
        <fullName evidence="8">MFS transporter</fullName>
    </submittedName>
</protein>
<dbReference type="AlphaFoldDB" id="A0A4P6UXV9"/>
<feature type="transmembrane region" description="Helical" evidence="6">
    <location>
        <begin position="60"/>
        <end position="79"/>
    </location>
</feature>
<dbReference type="PANTHER" id="PTHR23519">
    <property type="entry name" value="AUTOPHAGY-RELATED PROTEIN 22"/>
    <property type="match status" value="1"/>
</dbReference>
<accession>A0A4P6UXV9</accession>
<name>A0A4P6UXV9_9HYPH</name>
<evidence type="ECO:0000256" key="3">
    <source>
        <dbReference type="ARBA" id="ARBA00022692"/>
    </source>
</evidence>
<evidence type="ECO:0000256" key="5">
    <source>
        <dbReference type="ARBA" id="ARBA00023136"/>
    </source>
</evidence>
<dbReference type="Proteomes" id="UP000293719">
    <property type="component" value="Chromosome"/>
</dbReference>
<organism evidence="8 9">
    <name type="scientific">Roseitalea porphyridii</name>
    <dbReference type="NCBI Taxonomy" id="1852022"/>
    <lineage>
        <taxon>Bacteria</taxon>
        <taxon>Pseudomonadati</taxon>
        <taxon>Pseudomonadota</taxon>
        <taxon>Alphaproteobacteria</taxon>
        <taxon>Hyphomicrobiales</taxon>
        <taxon>Ahrensiaceae</taxon>
        <taxon>Roseitalea</taxon>
    </lineage>
</organism>
<evidence type="ECO:0000256" key="4">
    <source>
        <dbReference type="ARBA" id="ARBA00022989"/>
    </source>
</evidence>
<feature type="transmembrane region" description="Helical" evidence="6">
    <location>
        <begin position="324"/>
        <end position="343"/>
    </location>
</feature>
<evidence type="ECO:0000256" key="1">
    <source>
        <dbReference type="ARBA" id="ARBA00004127"/>
    </source>
</evidence>
<evidence type="ECO:0000259" key="7">
    <source>
        <dbReference type="PROSITE" id="PS50850"/>
    </source>
</evidence>
<feature type="transmembrane region" description="Helical" evidence="6">
    <location>
        <begin position="24"/>
        <end position="45"/>
    </location>
</feature>
<dbReference type="InterPro" id="IPR050495">
    <property type="entry name" value="ATG22/LtaA_families"/>
</dbReference>
<dbReference type="GO" id="GO:0012505">
    <property type="term" value="C:endomembrane system"/>
    <property type="evidence" value="ECO:0007669"/>
    <property type="project" value="UniProtKB-SubCell"/>
</dbReference>
<feature type="transmembrane region" description="Helical" evidence="6">
    <location>
        <begin position="91"/>
        <end position="110"/>
    </location>
</feature>